<evidence type="ECO:0000313" key="2">
    <source>
        <dbReference type="EMBL" id="EUD63943.1"/>
    </source>
</evidence>
<evidence type="ECO:0000256" key="1">
    <source>
        <dbReference type="SAM" id="MobiDB-lite"/>
    </source>
</evidence>
<feature type="region of interest" description="Disordered" evidence="1">
    <location>
        <begin position="54"/>
        <end position="99"/>
    </location>
</feature>
<dbReference type="GeneID" id="20040950"/>
<accession>W6ZXA5</accession>
<dbReference type="VEuPathDB" id="PlasmoDB:C922_05676"/>
<dbReference type="AlphaFoldDB" id="W6ZXA5"/>
<dbReference type="RefSeq" id="XP_008819469.1">
    <property type="nucleotide sequence ID" value="XM_008821247.1"/>
</dbReference>
<name>W6ZXA5_9APIC</name>
<dbReference type="EMBL" id="KI965590">
    <property type="protein sequence ID" value="EUD63943.1"/>
    <property type="molecule type" value="Genomic_DNA"/>
</dbReference>
<sequence length="99" mass="11536">MKTKGIQKILKEKTESKTIISEPYTIRIQHDNLTIGGTKKEREKQNGKCKYLLSKKSQRRTVRSEPWNKPSEPQGSQPGIRRLNTRHMDMITIKGPYNQ</sequence>
<organism evidence="2 3">
    <name type="scientific">Plasmodium inui San Antonio 1</name>
    <dbReference type="NCBI Taxonomy" id="1237626"/>
    <lineage>
        <taxon>Eukaryota</taxon>
        <taxon>Sar</taxon>
        <taxon>Alveolata</taxon>
        <taxon>Apicomplexa</taxon>
        <taxon>Aconoidasida</taxon>
        <taxon>Haemosporida</taxon>
        <taxon>Plasmodiidae</taxon>
        <taxon>Plasmodium</taxon>
        <taxon>Plasmodium (Plasmodium)</taxon>
    </lineage>
</organism>
<keyword evidence="3" id="KW-1185">Reference proteome</keyword>
<reference evidence="2 3" key="1">
    <citation type="submission" date="2013-02" db="EMBL/GenBank/DDBJ databases">
        <title>The Genome Sequence of Plasmodium inui San Antonio 1.</title>
        <authorList>
            <consortium name="The Broad Institute Genome Sequencing Platform"/>
            <consortium name="The Broad Institute Genome Sequencing Center for Infectious Disease"/>
            <person name="Neafsey D."/>
            <person name="Cheeseman I."/>
            <person name="Volkman S."/>
            <person name="Adams J."/>
            <person name="Walker B."/>
            <person name="Young S.K."/>
            <person name="Zeng Q."/>
            <person name="Gargeya S."/>
            <person name="Fitzgerald M."/>
            <person name="Haas B."/>
            <person name="Abouelleil A."/>
            <person name="Alvarado L."/>
            <person name="Arachchi H.M."/>
            <person name="Berlin A.M."/>
            <person name="Chapman S.B."/>
            <person name="Dewar J."/>
            <person name="Goldberg J."/>
            <person name="Griggs A."/>
            <person name="Gujja S."/>
            <person name="Hansen M."/>
            <person name="Howarth C."/>
            <person name="Imamovic A."/>
            <person name="Larimer J."/>
            <person name="McCowan C."/>
            <person name="Murphy C."/>
            <person name="Neiman D."/>
            <person name="Pearson M."/>
            <person name="Priest M."/>
            <person name="Roberts A."/>
            <person name="Saif S."/>
            <person name="Shea T."/>
            <person name="Sisk P."/>
            <person name="Sykes S."/>
            <person name="Wortman J."/>
            <person name="Nusbaum C."/>
            <person name="Birren B."/>
        </authorList>
    </citation>
    <scope>NUCLEOTIDE SEQUENCE [LARGE SCALE GENOMIC DNA]</scope>
    <source>
        <strain evidence="2 3">San Antonio 1</strain>
    </source>
</reference>
<evidence type="ECO:0000313" key="3">
    <source>
        <dbReference type="Proteomes" id="UP000030640"/>
    </source>
</evidence>
<protein>
    <submittedName>
        <fullName evidence="2">Uncharacterized protein</fullName>
    </submittedName>
</protein>
<dbReference type="Proteomes" id="UP000030640">
    <property type="component" value="Unassembled WGS sequence"/>
</dbReference>
<proteinExistence type="predicted"/>
<gene>
    <name evidence="2" type="ORF">C922_05676</name>
</gene>